<sequence>MIVNGLNMDKLSSMVEVLASYAKIHPDRKLFTFLKDGKSDESVITFAELNDTAKAIAEQYLTHYKPGSRVLIVAPNGLEYIYSLFACFYARMIAVPVYPPTNPVLSKRLVSVIKDCQPSLALTTSKVLSDIRSSDFLSSTDEFFENEDNWLIVEQCNPADTKDLKNDFPCGSDIALLQYTSGSTGTPKGVMITHANLMANEKIICRVFLTGRDSVCVSWLPFHHDMGLVGCLLQTVYASMHCVFMDPYHFVREPLNWLKAISYYRGTVNGGPNFAFELLARRLKRSKEHRIDLSSWRTAFCGAEPIQAKTLDNFLSQSIQYGFSPKALSPCYGLAEATLIVSGCEADKGTKILNVSDKKLQQMQVKQVAENSPGARQIVSCGNLLFDQNLYILREESSQPCAENEIGEICVSGPNITRGYWNNRALTRKSFVTIEANEKKVYRTGDLGFMHDGHLYVSGRLKDLIIINGRNYFPQDIESSVWSANISLRHGSGASFSLEFEGKEQLIVVQEINNNSRNNRKQIARDISDKIFTDFYIRPYKVVLIKRGTITKTSSGKIQRSACKKMLKEQKLQIIHEELATPESLQKTFNEEQSIGIFEKHTDGTNLRKQLCLTISQCCDLPVQQVFAVNSIDRLGLDSILTMQLKSQLEDVFNVELELQQLIDNSGYDELLHLITESQPKSQQKDSGKRAIDTNSLSMCLTKSQESLWYLQNRSPQSSLYHISRAFNLNSPFDLANIESAFKKLQEIHPALNIIINVDDMGNVVQTFKQDDAVPVQIVSEKLDEKALNLSLNQWANKAFELYDEKLYRIVFFSNAEKPVLLFVFHHIICDFQSLAILYEDLSTILGDEVVARRERGNFTNFVDNQTQYSSSTKAEEDRKYWRAHLAQNPITRLNFFSGKKTRCSEKYRSRNKKLPISAILFKRLKAIKSKCQFSTYTLLLASLQAFIAQQLKQDVVAIGTALNQRNKSAFQSLFGYCVNPVPLVQQVEQSLTVIDFISKTERLINEALSHGSLPIAEIVEQQSSQNLLNRNGLFDVILTYLSVSEKLGGVLSDFALHAEDEVECTLGPVKLESRRIEEEYNQFPIELRLTESRNKLKAELIYREDLVHREFAEYLGDGWIQFLTWFCDNLQNPIADAVAQLDIEKVSTNCLTPIEKQIENFPSLHQLFERQCDDTPELVALSYKKNKIRYRQIEDYSNQIARYIFVTKCNSSVSGPALVVAAANVEVICVLIALSKAGVTFVCLSEEQPMERIQYVVQDCEPALIFLNSSSDKEAFKFLSDSISSSSKDAKIVDIESGSLKQLVKAESTNRLDLPISGKDIAYYAYTSGTTGKPKAIVHRHASLVSFIQWQAKAVQIENNVTVAQQASMGFDVALCEIFGALCFGASLALADSCVKKDPVQLMRQLADEKINVIQLVPSYFRQLAEIFFQSSDYLTTRDSFQLKNILFVGEALTADVVAMASKMFPCAKIHNVYGPTECVAATHNEVNSATATDPISIGEPIDERVIFLLNENNELCSEGEVGEICIGGSALSSGYLKLEELTKKSFCHLFSSDLPFSKRGKVFRSGDLGRFDFQGKLFVEGRKDNQVKVNGVRIELEEIDRNILTCGSIVEASTFIKKFDEGDIRLCACVVFRNHPENDAPGEINTQSKLLAELKEHLAKQIPASMIPSLYYSLPRLPRNLNSKVDRGALANNSSMKVLATFEQPLSSNRNEGDFIDVVKNVLKIDMVDVNSSFFDAGGNSLLAMRCINYINKNYGLDIRLQDITDAKSIESLALNLERKRLQVSRDNNKLVQEIIAEVIQLNPKQVKEKILELQS</sequence>
<dbReference type="Pfam" id="PF00501">
    <property type="entry name" value="AMP-binding"/>
    <property type="match status" value="2"/>
</dbReference>
<dbReference type="InterPro" id="IPR040097">
    <property type="entry name" value="FAAL/FAAC"/>
</dbReference>
<dbReference type="GO" id="GO:0044550">
    <property type="term" value="P:secondary metabolite biosynthetic process"/>
    <property type="evidence" value="ECO:0007669"/>
    <property type="project" value="TreeGrafter"/>
</dbReference>
<dbReference type="OrthoDB" id="9757559at2"/>
<dbReference type="PANTHER" id="PTHR45527">
    <property type="entry name" value="NONRIBOSOMAL PEPTIDE SYNTHETASE"/>
    <property type="match status" value="1"/>
</dbReference>
<dbReference type="InterPro" id="IPR023213">
    <property type="entry name" value="CAT-like_dom_sf"/>
</dbReference>
<dbReference type="PROSITE" id="PS00455">
    <property type="entry name" value="AMP_BINDING"/>
    <property type="match status" value="2"/>
</dbReference>
<dbReference type="GO" id="GO:0071766">
    <property type="term" value="P:Actinobacterium-type cell wall biogenesis"/>
    <property type="evidence" value="ECO:0007669"/>
    <property type="project" value="UniProtKB-ARBA"/>
</dbReference>
<evidence type="ECO:0000313" key="8">
    <source>
        <dbReference type="Proteomes" id="UP000315439"/>
    </source>
</evidence>
<evidence type="ECO:0000256" key="3">
    <source>
        <dbReference type="ARBA" id="ARBA00022553"/>
    </source>
</evidence>
<dbReference type="InterPro" id="IPR001242">
    <property type="entry name" value="Condensation_dom"/>
</dbReference>
<evidence type="ECO:0000256" key="4">
    <source>
        <dbReference type="ARBA" id="ARBA00022832"/>
    </source>
</evidence>
<dbReference type="InterPro" id="IPR025110">
    <property type="entry name" value="AMP-bd_C"/>
</dbReference>
<dbReference type="SUPFAM" id="SSF52777">
    <property type="entry name" value="CoA-dependent acyltransferases"/>
    <property type="match status" value="2"/>
</dbReference>
<dbReference type="InterPro" id="IPR042099">
    <property type="entry name" value="ANL_N_sf"/>
</dbReference>
<dbReference type="Gene3D" id="3.30.559.30">
    <property type="entry name" value="Nonribosomal peptide synthetase, condensation domain"/>
    <property type="match status" value="1"/>
</dbReference>
<keyword evidence="5" id="KW-0443">Lipid metabolism</keyword>
<dbReference type="Pfam" id="PF23024">
    <property type="entry name" value="AMP-dom_DIP2-like"/>
    <property type="match status" value="1"/>
</dbReference>
<evidence type="ECO:0000313" key="7">
    <source>
        <dbReference type="EMBL" id="TQV81090.1"/>
    </source>
</evidence>
<dbReference type="SUPFAM" id="SSF47336">
    <property type="entry name" value="ACP-like"/>
    <property type="match status" value="2"/>
</dbReference>
<proteinExistence type="inferred from homology"/>
<protein>
    <submittedName>
        <fullName evidence="7">AMP-binding protein</fullName>
    </submittedName>
</protein>
<dbReference type="PROSITE" id="PS50075">
    <property type="entry name" value="CARRIER"/>
    <property type="match status" value="2"/>
</dbReference>
<dbReference type="InterPro" id="IPR020806">
    <property type="entry name" value="PKS_PP-bd"/>
</dbReference>
<organism evidence="7 8">
    <name type="scientific">Aliikangiella coralliicola</name>
    <dbReference type="NCBI Taxonomy" id="2592383"/>
    <lineage>
        <taxon>Bacteria</taxon>
        <taxon>Pseudomonadati</taxon>
        <taxon>Pseudomonadota</taxon>
        <taxon>Gammaproteobacteria</taxon>
        <taxon>Oceanospirillales</taxon>
        <taxon>Pleioneaceae</taxon>
        <taxon>Aliikangiella</taxon>
    </lineage>
</organism>
<dbReference type="Pfam" id="PF00550">
    <property type="entry name" value="PP-binding"/>
    <property type="match status" value="2"/>
</dbReference>
<comment type="caution">
    <text evidence="7">The sequence shown here is derived from an EMBL/GenBank/DDBJ whole genome shotgun (WGS) entry which is preliminary data.</text>
</comment>
<dbReference type="RefSeq" id="WP_142935260.1">
    <property type="nucleotide sequence ID" value="NZ_ML660173.1"/>
</dbReference>
<dbReference type="EMBL" id="VIKS01000017">
    <property type="protein sequence ID" value="TQV81090.1"/>
    <property type="molecule type" value="Genomic_DNA"/>
</dbReference>
<evidence type="ECO:0000256" key="1">
    <source>
        <dbReference type="ARBA" id="ARBA00006432"/>
    </source>
</evidence>
<keyword evidence="2" id="KW-0596">Phosphopantetheine</keyword>
<gene>
    <name evidence="7" type="ORF">FLL46_26125</name>
</gene>
<dbReference type="Pfam" id="PF00668">
    <property type="entry name" value="Condensation"/>
    <property type="match status" value="1"/>
</dbReference>
<dbReference type="GO" id="GO:0008610">
    <property type="term" value="P:lipid biosynthetic process"/>
    <property type="evidence" value="ECO:0007669"/>
    <property type="project" value="InterPro"/>
</dbReference>
<evidence type="ECO:0000256" key="5">
    <source>
        <dbReference type="ARBA" id="ARBA00023098"/>
    </source>
</evidence>
<dbReference type="GO" id="GO:0005737">
    <property type="term" value="C:cytoplasm"/>
    <property type="evidence" value="ECO:0007669"/>
    <property type="project" value="TreeGrafter"/>
</dbReference>
<evidence type="ECO:0000256" key="2">
    <source>
        <dbReference type="ARBA" id="ARBA00022450"/>
    </source>
</evidence>
<evidence type="ECO:0000259" key="6">
    <source>
        <dbReference type="PROSITE" id="PS50075"/>
    </source>
</evidence>
<dbReference type="InterPro" id="IPR045851">
    <property type="entry name" value="AMP-bd_C_sf"/>
</dbReference>
<dbReference type="GO" id="GO:0031177">
    <property type="term" value="F:phosphopantetheine binding"/>
    <property type="evidence" value="ECO:0007669"/>
    <property type="project" value="InterPro"/>
</dbReference>
<dbReference type="Proteomes" id="UP000315439">
    <property type="component" value="Unassembled WGS sequence"/>
</dbReference>
<dbReference type="SUPFAM" id="SSF56801">
    <property type="entry name" value="Acetyl-CoA synthetase-like"/>
    <property type="match status" value="2"/>
</dbReference>
<keyword evidence="4" id="KW-0276">Fatty acid metabolism</keyword>
<dbReference type="CDD" id="cd05931">
    <property type="entry name" value="FAAL"/>
    <property type="match status" value="1"/>
</dbReference>
<feature type="domain" description="Carrier" evidence="6">
    <location>
        <begin position="602"/>
        <end position="679"/>
    </location>
</feature>
<reference evidence="7 8" key="1">
    <citation type="submission" date="2019-07" db="EMBL/GenBank/DDBJ databases">
        <title>Draft genome for Aliikangiella sp. M105.</title>
        <authorList>
            <person name="Wang G."/>
        </authorList>
    </citation>
    <scope>NUCLEOTIDE SEQUENCE [LARGE SCALE GENOMIC DNA]</scope>
    <source>
        <strain evidence="7 8">M105</strain>
    </source>
</reference>
<dbReference type="FunFam" id="3.40.50.12780:FF:000013">
    <property type="entry name" value="Long-chain-fatty-acid--AMP ligase FadD32"/>
    <property type="match status" value="1"/>
</dbReference>
<feature type="domain" description="Carrier" evidence="6">
    <location>
        <begin position="1708"/>
        <end position="1783"/>
    </location>
</feature>
<dbReference type="GO" id="GO:0003824">
    <property type="term" value="F:catalytic activity"/>
    <property type="evidence" value="ECO:0007669"/>
    <property type="project" value="InterPro"/>
</dbReference>
<dbReference type="Gene3D" id="3.40.50.12780">
    <property type="entry name" value="N-terminal domain of ligase-like"/>
    <property type="match status" value="2"/>
</dbReference>
<dbReference type="GO" id="GO:0006631">
    <property type="term" value="P:fatty acid metabolic process"/>
    <property type="evidence" value="ECO:0007669"/>
    <property type="project" value="UniProtKB-KW"/>
</dbReference>
<dbReference type="PANTHER" id="PTHR45527:SF1">
    <property type="entry name" value="FATTY ACID SYNTHASE"/>
    <property type="match status" value="1"/>
</dbReference>
<dbReference type="InterPro" id="IPR000873">
    <property type="entry name" value="AMP-dep_synth/lig_dom"/>
</dbReference>
<name>A0A545TV46_9GAMM</name>
<dbReference type="InterPro" id="IPR020845">
    <property type="entry name" value="AMP-binding_CS"/>
</dbReference>
<dbReference type="InterPro" id="IPR009081">
    <property type="entry name" value="PP-bd_ACP"/>
</dbReference>
<dbReference type="Gene3D" id="1.10.1200.10">
    <property type="entry name" value="ACP-like"/>
    <property type="match status" value="1"/>
</dbReference>
<dbReference type="SMART" id="SM00823">
    <property type="entry name" value="PKS_PP"/>
    <property type="match status" value="1"/>
</dbReference>
<keyword evidence="8" id="KW-1185">Reference proteome</keyword>
<accession>A0A545TV46</accession>
<dbReference type="Gene3D" id="3.30.300.30">
    <property type="match status" value="2"/>
</dbReference>
<dbReference type="Gene3D" id="3.30.559.10">
    <property type="entry name" value="Chloramphenicol acetyltransferase-like domain"/>
    <property type="match status" value="1"/>
</dbReference>
<dbReference type="CDD" id="cd05930">
    <property type="entry name" value="A_NRPS"/>
    <property type="match status" value="1"/>
</dbReference>
<keyword evidence="3" id="KW-0597">Phosphoprotein</keyword>
<dbReference type="InterPro" id="IPR036736">
    <property type="entry name" value="ACP-like_sf"/>
</dbReference>
<comment type="similarity">
    <text evidence="1">Belongs to the ATP-dependent AMP-binding enzyme family.</text>
</comment>
<dbReference type="GO" id="GO:0043041">
    <property type="term" value="P:amino acid activation for nonribosomal peptide biosynthetic process"/>
    <property type="evidence" value="ECO:0007669"/>
    <property type="project" value="TreeGrafter"/>
</dbReference>